<proteinExistence type="predicted"/>
<keyword evidence="2" id="KW-1185">Reference proteome</keyword>
<dbReference type="KEGG" id="llu:AKJ09_07811"/>
<organism evidence="1 2">
    <name type="scientific">Labilithrix luteola</name>
    <dbReference type="NCBI Taxonomy" id="1391654"/>
    <lineage>
        <taxon>Bacteria</taxon>
        <taxon>Pseudomonadati</taxon>
        <taxon>Myxococcota</taxon>
        <taxon>Polyangia</taxon>
        <taxon>Polyangiales</taxon>
        <taxon>Labilitrichaceae</taxon>
        <taxon>Labilithrix</taxon>
    </lineage>
</organism>
<name>A0A0K1Q5Y2_9BACT</name>
<gene>
    <name evidence="1" type="ORF">AKJ09_07811</name>
</gene>
<dbReference type="EMBL" id="CP012333">
    <property type="protein sequence ID" value="AKV01148.1"/>
    <property type="molecule type" value="Genomic_DNA"/>
</dbReference>
<accession>A0A0K1Q5Y2</accession>
<sequence>MHVSLHATSPRSYHGNLWLASRGAPHRPRVLACFSLRSSGFHVPR</sequence>
<dbReference type="STRING" id="1391654.AKJ09_07811"/>
<evidence type="ECO:0000313" key="1">
    <source>
        <dbReference type="EMBL" id="AKV01148.1"/>
    </source>
</evidence>
<dbReference type="AlphaFoldDB" id="A0A0K1Q5Y2"/>
<protein>
    <submittedName>
        <fullName evidence="1">Uncharacterized protein</fullName>
    </submittedName>
</protein>
<dbReference type="Proteomes" id="UP000064967">
    <property type="component" value="Chromosome"/>
</dbReference>
<reference evidence="1 2" key="1">
    <citation type="submission" date="2015-08" db="EMBL/GenBank/DDBJ databases">
        <authorList>
            <person name="Babu N.S."/>
            <person name="Beckwith C.J."/>
            <person name="Beseler K.G."/>
            <person name="Brison A."/>
            <person name="Carone J.V."/>
            <person name="Caskin T.P."/>
            <person name="Diamond M."/>
            <person name="Durham M.E."/>
            <person name="Foxe J.M."/>
            <person name="Go M."/>
            <person name="Henderson B.A."/>
            <person name="Jones I.B."/>
            <person name="McGettigan J.A."/>
            <person name="Micheletti S.J."/>
            <person name="Nasrallah M.E."/>
            <person name="Ortiz D."/>
            <person name="Piller C.R."/>
            <person name="Privatt S.R."/>
            <person name="Schneider S.L."/>
            <person name="Sharp S."/>
            <person name="Smith T.C."/>
            <person name="Stanton J.D."/>
            <person name="Ullery H.E."/>
            <person name="Wilson R.J."/>
            <person name="Serrano M.G."/>
            <person name="Buck G."/>
            <person name="Lee V."/>
            <person name="Wang Y."/>
            <person name="Carvalho R."/>
            <person name="Voegtly L."/>
            <person name="Shi R."/>
            <person name="Duckworth R."/>
            <person name="Johnson A."/>
            <person name="Loviza R."/>
            <person name="Walstead R."/>
            <person name="Shah Z."/>
            <person name="Kiflezghi M."/>
            <person name="Wade K."/>
            <person name="Ball S.L."/>
            <person name="Bradley K.W."/>
            <person name="Asai D.J."/>
            <person name="Bowman C.A."/>
            <person name="Russell D.A."/>
            <person name="Pope W.H."/>
            <person name="Jacobs-Sera D."/>
            <person name="Hendrix R.W."/>
            <person name="Hatfull G.F."/>
        </authorList>
    </citation>
    <scope>NUCLEOTIDE SEQUENCE [LARGE SCALE GENOMIC DNA]</scope>
    <source>
        <strain evidence="1 2">DSM 27648</strain>
    </source>
</reference>
<evidence type="ECO:0000313" key="2">
    <source>
        <dbReference type="Proteomes" id="UP000064967"/>
    </source>
</evidence>